<dbReference type="EMBL" id="GDKW01000870">
    <property type="protein sequence ID" value="JAI55725.1"/>
    <property type="molecule type" value="mRNA"/>
</dbReference>
<sequence>MNIISLKCRKCRNILLNNAETPLLSSHNNKVGEYFQRNLEEDCFDTKNSLFLQEEGLPGWIIDIVNEAGWQKGKLHCPTCSLRLGSFNFISGRKCACGRFVVPPIHIIKSKVDWFINSEDNL</sequence>
<dbReference type="GO" id="GO:0042428">
    <property type="term" value="P:serotonin metabolic process"/>
    <property type="evidence" value="ECO:0007669"/>
    <property type="project" value="TreeGrafter"/>
</dbReference>
<organism evidence="1">
    <name type="scientific">Rhodnius neglectus</name>
    <dbReference type="NCBI Taxonomy" id="72488"/>
    <lineage>
        <taxon>Eukaryota</taxon>
        <taxon>Metazoa</taxon>
        <taxon>Ecdysozoa</taxon>
        <taxon>Arthropoda</taxon>
        <taxon>Hexapoda</taxon>
        <taxon>Insecta</taxon>
        <taxon>Pterygota</taxon>
        <taxon>Neoptera</taxon>
        <taxon>Paraneoptera</taxon>
        <taxon>Hemiptera</taxon>
        <taxon>Heteroptera</taxon>
        <taxon>Panheteroptera</taxon>
        <taxon>Cimicomorpha</taxon>
        <taxon>Reduviidae</taxon>
        <taxon>Triatominae</taxon>
        <taxon>Rhodnius</taxon>
    </lineage>
</organism>
<dbReference type="GO" id="GO:0005789">
    <property type="term" value="C:endoplasmic reticulum membrane"/>
    <property type="evidence" value="ECO:0007669"/>
    <property type="project" value="TreeGrafter"/>
</dbReference>
<dbReference type="InterPro" id="IPR033263">
    <property type="entry name" value="RNF180"/>
</dbReference>
<dbReference type="GO" id="GO:0042415">
    <property type="term" value="P:norepinephrine metabolic process"/>
    <property type="evidence" value="ECO:0007669"/>
    <property type="project" value="TreeGrafter"/>
</dbReference>
<dbReference type="GO" id="GO:0000209">
    <property type="term" value="P:protein polyubiquitination"/>
    <property type="evidence" value="ECO:0007669"/>
    <property type="project" value="InterPro"/>
</dbReference>
<proteinExistence type="evidence at transcript level"/>
<dbReference type="GO" id="GO:0032436">
    <property type="term" value="P:positive regulation of proteasomal ubiquitin-dependent protein catabolic process"/>
    <property type="evidence" value="ECO:0007669"/>
    <property type="project" value="TreeGrafter"/>
</dbReference>
<dbReference type="AlphaFoldDB" id="A0A0P4VT95"/>
<dbReference type="PANTHER" id="PTHR46717">
    <property type="entry name" value="E3 UBIQUITIN-PROTEIN LIGASE RNF180"/>
    <property type="match status" value="1"/>
</dbReference>
<dbReference type="GO" id="GO:0031624">
    <property type="term" value="F:ubiquitin conjugating enzyme binding"/>
    <property type="evidence" value="ECO:0007669"/>
    <property type="project" value="TreeGrafter"/>
</dbReference>
<reference evidence="1" key="1">
    <citation type="journal article" date="2016" name="PLoS Negl. Trop. Dis.">
        <title>A Deep Insight into the Sialome of Rhodnius neglectus, a Vector of Chagas Disease.</title>
        <authorList>
            <person name="Santiago P.B."/>
            <person name="Assumpcao T.C."/>
            <person name="Araujo C.N."/>
            <person name="Bastos I.M."/>
            <person name="Neves D."/>
            <person name="Silva I.G."/>
            <person name="Charneau S."/>
            <person name="Queiroz R.M."/>
            <person name="Raiol T."/>
            <person name="Oliveira J.V."/>
            <person name="Sousa M.V."/>
            <person name="Calvo E."/>
            <person name="Ribeiro J.M."/>
            <person name="Santana J.M."/>
        </authorList>
    </citation>
    <scope>NUCLEOTIDE SEQUENCE</scope>
    <source>
        <tissue evidence="1">Salivary glands</tissue>
    </source>
</reference>
<accession>A0A0P4VT95</accession>
<protein>
    <submittedName>
        <fullName evidence="1">Putative e3 ubiquitin-protein ligase</fullName>
    </submittedName>
</protein>
<dbReference type="GO" id="GO:0061630">
    <property type="term" value="F:ubiquitin protein ligase activity"/>
    <property type="evidence" value="ECO:0007669"/>
    <property type="project" value="InterPro"/>
</dbReference>
<evidence type="ECO:0000313" key="1">
    <source>
        <dbReference type="EMBL" id="JAI55725.1"/>
    </source>
</evidence>
<name>A0A0P4VT95_9HEMI</name>
<dbReference type="PANTHER" id="PTHR46717:SF1">
    <property type="entry name" value="E3 UBIQUITIN-PROTEIN LIGASE RNF180"/>
    <property type="match status" value="1"/>
</dbReference>